<dbReference type="InterPro" id="IPR036661">
    <property type="entry name" value="Luciferase-like_sf"/>
</dbReference>
<name>A0ABY4IRN8_9MICO</name>
<keyword evidence="2" id="KW-1185">Reference proteome</keyword>
<dbReference type="SUPFAM" id="SSF51679">
    <property type="entry name" value="Bacterial luciferase-like"/>
    <property type="match status" value="1"/>
</dbReference>
<dbReference type="RefSeq" id="WP_247957531.1">
    <property type="nucleotide sequence ID" value="NZ_CP078077.1"/>
</dbReference>
<reference evidence="1 2" key="1">
    <citation type="submission" date="2021-06" db="EMBL/GenBank/DDBJ databases">
        <title>Genome-based taxonomic framework of Microbacterium strains isolated from marine environment, the description of four new species and reclassification of four preexisting species.</title>
        <authorList>
            <person name="Lee S.D."/>
            <person name="Kim S.-M."/>
            <person name="Byeon Y.-S."/>
            <person name="Yang H.L."/>
            <person name="Kim I.S."/>
        </authorList>
    </citation>
    <scope>NUCLEOTIDE SEQUENCE [LARGE SCALE GENOMIC DNA]</scope>
    <source>
        <strain evidence="1 2">SSW1-36</strain>
    </source>
</reference>
<accession>A0ABY4IRN8</accession>
<dbReference type="EMBL" id="CP078077">
    <property type="protein sequence ID" value="UPL14501.1"/>
    <property type="molecule type" value="Genomic_DNA"/>
</dbReference>
<organism evidence="1 2">
    <name type="scientific">Microbacterium galbinum</name>
    <dbReference type="NCBI Taxonomy" id="2851646"/>
    <lineage>
        <taxon>Bacteria</taxon>
        <taxon>Bacillati</taxon>
        <taxon>Actinomycetota</taxon>
        <taxon>Actinomycetes</taxon>
        <taxon>Micrococcales</taxon>
        <taxon>Microbacteriaceae</taxon>
        <taxon>Microbacterium</taxon>
    </lineage>
</organism>
<dbReference type="Proteomes" id="UP000831963">
    <property type="component" value="Chromosome"/>
</dbReference>
<dbReference type="Gene3D" id="3.20.20.30">
    <property type="entry name" value="Luciferase-like domain"/>
    <property type="match status" value="1"/>
</dbReference>
<proteinExistence type="predicted"/>
<sequence length="233" mass="23487">MTRLLRVDDATLAAFAVRSGSGRAARAALGAELDAAADVLLLGDLSGPGPDRTAAAGALLAITQRVVVVPIIGERQHPINLGRNISTLSNLHGRRIGLAGTSAPVLALISRLFESWPLDAMVGDSEAGVYVDDSCIVRISDPAFPAIGGPLTVPVDVADKPVTVLLSSSAQVEPGVDVVLDGGALPVWGTVPVIGDEGDEDIVGARTAFGLGASAAIAVGAPAFAGSGRFDQV</sequence>
<evidence type="ECO:0000313" key="1">
    <source>
        <dbReference type="EMBL" id="UPL14501.1"/>
    </source>
</evidence>
<evidence type="ECO:0000313" key="2">
    <source>
        <dbReference type="Proteomes" id="UP000831963"/>
    </source>
</evidence>
<protein>
    <submittedName>
        <fullName evidence="1">Uncharacterized protein</fullName>
    </submittedName>
</protein>
<gene>
    <name evidence="1" type="ORF">KV396_08440</name>
</gene>